<comment type="catalytic activity">
    <reaction evidence="4">
        <text>a long-chain fatty acyl-CoA + 2 NADPH + 2 H(+) = a long-chain primary fatty alcohol + 2 NADP(+) + CoA</text>
        <dbReference type="Rhea" id="RHEA:52716"/>
        <dbReference type="ChEBI" id="CHEBI:15378"/>
        <dbReference type="ChEBI" id="CHEBI:57287"/>
        <dbReference type="ChEBI" id="CHEBI:57783"/>
        <dbReference type="ChEBI" id="CHEBI:58349"/>
        <dbReference type="ChEBI" id="CHEBI:77396"/>
        <dbReference type="ChEBI" id="CHEBI:83139"/>
        <dbReference type="EC" id="1.2.1.84"/>
    </reaction>
</comment>
<evidence type="ECO:0000256" key="3">
    <source>
        <dbReference type="ARBA" id="ARBA00023098"/>
    </source>
</evidence>
<keyword evidence="4" id="KW-0472">Membrane</keyword>
<dbReference type="InterPro" id="IPR036291">
    <property type="entry name" value="NAD(P)-bd_dom_sf"/>
</dbReference>
<gene>
    <name evidence="7" type="ORF">PLOB_00015433</name>
</gene>
<keyword evidence="4" id="KW-1133">Transmembrane helix</keyword>
<feature type="domain" description="Fatty acyl-CoA reductase C-terminal" evidence="5">
    <location>
        <begin position="363"/>
        <end position="454"/>
    </location>
</feature>
<evidence type="ECO:0000259" key="6">
    <source>
        <dbReference type="Pfam" id="PF07993"/>
    </source>
</evidence>
<keyword evidence="4" id="KW-0812">Transmembrane</keyword>
<keyword evidence="4" id="KW-0521">NADP</keyword>
<evidence type="ECO:0000313" key="8">
    <source>
        <dbReference type="Proteomes" id="UP001159405"/>
    </source>
</evidence>
<dbReference type="CDD" id="cd09071">
    <property type="entry name" value="FAR_C"/>
    <property type="match status" value="1"/>
</dbReference>
<dbReference type="Pfam" id="PF07993">
    <property type="entry name" value="NAD_binding_4"/>
    <property type="match status" value="1"/>
</dbReference>
<dbReference type="InterPro" id="IPR033640">
    <property type="entry name" value="FAR_C"/>
</dbReference>
<name>A0ABN8R6G6_9CNID</name>
<evidence type="ECO:0000256" key="1">
    <source>
        <dbReference type="ARBA" id="ARBA00005928"/>
    </source>
</evidence>
<evidence type="ECO:0000256" key="2">
    <source>
        <dbReference type="ARBA" id="ARBA00022516"/>
    </source>
</evidence>
<comment type="caution">
    <text evidence="7">The sequence shown here is derived from an EMBL/GenBank/DDBJ whole genome shotgun (WGS) entry which is preliminary data.</text>
</comment>
<comment type="similarity">
    <text evidence="1 4">Belongs to the fatty acyl-CoA reductase family.</text>
</comment>
<feature type="domain" description="Thioester reductase (TE)" evidence="6">
    <location>
        <begin position="21"/>
        <end position="291"/>
    </location>
</feature>
<dbReference type="PANTHER" id="PTHR11011">
    <property type="entry name" value="MALE STERILITY PROTEIN 2-RELATED"/>
    <property type="match status" value="1"/>
</dbReference>
<dbReference type="EMBL" id="CALNXK010000193">
    <property type="protein sequence ID" value="CAH3174779.1"/>
    <property type="molecule type" value="Genomic_DNA"/>
</dbReference>
<reference evidence="7 8" key="1">
    <citation type="submission" date="2022-05" db="EMBL/GenBank/DDBJ databases">
        <authorList>
            <consortium name="Genoscope - CEA"/>
            <person name="William W."/>
        </authorList>
    </citation>
    <scope>NUCLEOTIDE SEQUENCE [LARGE SCALE GENOMIC DNA]</scope>
</reference>
<evidence type="ECO:0000256" key="4">
    <source>
        <dbReference type="RuleBase" id="RU363097"/>
    </source>
</evidence>
<feature type="transmembrane region" description="Helical" evidence="4">
    <location>
        <begin position="472"/>
        <end position="489"/>
    </location>
</feature>
<dbReference type="Proteomes" id="UP001159405">
    <property type="component" value="Unassembled WGS sequence"/>
</dbReference>
<dbReference type="Gene3D" id="3.40.50.720">
    <property type="entry name" value="NAD(P)-binding Rossmann-like Domain"/>
    <property type="match status" value="1"/>
</dbReference>
<keyword evidence="3 4" id="KW-0443">Lipid metabolism</keyword>
<keyword evidence="2 4" id="KW-0444">Lipid biosynthesis</keyword>
<dbReference type="CDD" id="cd05236">
    <property type="entry name" value="FAR-N_SDR_e"/>
    <property type="match status" value="1"/>
</dbReference>
<organism evidence="7 8">
    <name type="scientific">Porites lobata</name>
    <dbReference type="NCBI Taxonomy" id="104759"/>
    <lineage>
        <taxon>Eukaryota</taxon>
        <taxon>Metazoa</taxon>
        <taxon>Cnidaria</taxon>
        <taxon>Anthozoa</taxon>
        <taxon>Hexacorallia</taxon>
        <taxon>Scleractinia</taxon>
        <taxon>Fungiina</taxon>
        <taxon>Poritidae</taxon>
        <taxon>Porites</taxon>
    </lineage>
</organism>
<dbReference type="Pfam" id="PF03015">
    <property type="entry name" value="Sterile"/>
    <property type="match status" value="1"/>
</dbReference>
<keyword evidence="4" id="KW-0560">Oxidoreductase</keyword>
<dbReference type="EC" id="1.2.1.84" evidence="4"/>
<sequence length="523" mass="60036">MAEAKDVMSISEFFAEKTLFVTGGTGFLGKIMIEKLLWACPSVKKIYLLTRSRRGVKPQQRIDELLQTNVFDRVREMGDDWKRKIVPVEGDIAEENLGISDEDWKMLQEGVEVVFHSAATVRFDEDLKDALRLNLHGTQNVIKLCRGMKHLEVLVHVSTAYANCDQDSIEERIYPPPVDPEKLTSSIGWMDNNMVNALTPHLIGKRPNTYTFTKSLAEHVLLQEADNFPIAIFRPSIIGAAWKEPFEGWVDNFNGPSGLFVAAGKGMLRSMMGELNAVADIIPVDFSANMMLAIAWHRVTKKHSGIPIYHLTTGLLNGCTWGEICSHVSASFQTYPFEGVFRRPNFAFESRKLMHSYWCYISHKIPAFIADMTSFCAGQRPKMNKLYGKLERATRSLIYFTTRSWEFSMENYRGLIQDMSPQDREIFNFDVEKIEWENYLKRFTIGLKTFLLKEDLANLPVAHSRIRKLRNIRWTMYFCLFLFVSWLIIKRFPAAQTAWTQCLSGVHKLARALEPFKLSNSKP</sequence>
<protein>
    <recommendedName>
        <fullName evidence="4">Fatty acyl-CoA reductase</fullName>
        <ecNumber evidence="4">1.2.1.84</ecNumber>
    </recommendedName>
</protein>
<dbReference type="SUPFAM" id="SSF51735">
    <property type="entry name" value="NAD(P)-binding Rossmann-fold domains"/>
    <property type="match status" value="1"/>
</dbReference>
<keyword evidence="8" id="KW-1185">Reference proteome</keyword>
<dbReference type="PANTHER" id="PTHR11011:SF45">
    <property type="entry name" value="FATTY ACYL-COA REDUCTASE CG8306-RELATED"/>
    <property type="match status" value="1"/>
</dbReference>
<dbReference type="InterPro" id="IPR026055">
    <property type="entry name" value="FAR"/>
</dbReference>
<accession>A0ABN8R6G6</accession>
<dbReference type="InterPro" id="IPR013120">
    <property type="entry name" value="FAR_NAD-bd"/>
</dbReference>
<comment type="function">
    <text evidence="4">Catalyzes the reduction of fatty acyl-CoA to fatty alcohols.</text>
</comment>
<evidence type="ECO:0000259" key="5">
    <source>
        <dbReference type="Pfam" id="PF03015"/>
    </source>
</evidence>
<evidence type="ECO:0000313" key="7">
    <source>
        <dbReference type="EMBL" id="CAH3174779.1"/>
    </source>
</evidence>
<proteinExistence type="inferred from homology"/>